<evidence type="ECO:0000313" key="2">
    <source>
        <dbReference type="Proteomes" id="UP000075883"/>
    </source>
</evidence>
<name>A0A182M0B3_9DIPT</name>
<reference evidence="2" key="1">
    <citation type="submission" date="2013-09" db="EMBL/GenBank/DDBJ databases">
        <title>The Genome Sequence of Anopheles culicifacies species A.</title>
        <authorList>
            <consortium name="The Broad Institute Genomics Platform"/>
            <person name="Neafsey D.E."/>
            <person name="Besansky N."/>
            <person name="Howell P."/>
            <person name="Walton C."/>
            <person name="Young S.K."/>
            <person name="Zeng Q."/>
            <person name="Gargeya S."/>
            <person name="Fitzgerald M."/>
            <person name="Haas B."/>
            <person name="Abouelleil A."/>
            <person name="Allen A.W."/>
            <person name="Alvarado L."/>
            <person name="Arachchi H.M."/>
            <person name="Berlin A.M."/>
            <person name="Chapman S.B."/>
            <person name="Gainer-Dewar J."/>
            <person name="Goldberg J."/>
            <person name="Griggs A."/>
            <person name="Gujja S."/>
            <person name="Hansen M."/>
            <person name="Howarth C."/>
            <person name="Imamovic A."/>
            <person name="Ireland A."/>
            <person name="Larimer J."/>
            <person name="McCowan C."/>
            <person name="Murphy C."/>
            <person name="Pearson M."/>
            <person name="Poon T.W."/>
            <person name="Priest M."/>
            <person name="Roberts A."/>
            <person name="Saif S."/>
            <person name="Shea T."/>
            <person name="Sisk P."/>
            <person name="Sykes S."/>
            <person name="Wortman J."/>
            <person name="Nusbaum C."/>
            <person name="Birren B."/>
        </authorList>
    </citation>
    <scope>NUCLEOTIDE SEQUENCE [LARGE SCALE GENOMIC DNA]</scope>
    <source>
        <strain evidence="2">A-37</strain>
    </source>
</reference>
<dbReference type="Proteomes" id="UP000075883">
    <property type="component" value="Unassembled WGS sequence"/>
</dbReference>
<dbReference type="EnsemblMetazoa" id="ACUA006341-RA">
    <property type="protein sequence ID" value="ACUA006341-PA"/>
    <property type="gene ID" value="ACUA006341"/>
</dbReference>
<dbReference type="EMBL" id="AXCM01014795">
    <property type="status" value="NOT_ANNOTATED_CDS"/>
    <property type="molecule type" value="Genomic_DNA"/>
</dbReference>
<sequence>MIHHVGPAWMNGVDYALFNLPRTIRYSCKLFTGMCLKPLVRRERVRVDGQYVEIMVPHPGDAVLGQIFYPAGKECRFTFPHGYVAGNAQVEVRFRPLSFGRSSANSRDGAACRELHSEV</sequence>
<dbReference type="VEuPathDB" id="VectorBase:ACUA006341"/>
<protein>
    <submittedName>
        <fullName evidence="1">Uncharacterized protein</fullName>
    </submittedName>
</protein>
<keyword evidence="2" id="KW-1185">Reference proteome</keyword>
<proteinExistence type="predicted"/>
<evidence type="ECO:0000313" key="1">
    <source>
        <dbReference type="EnsemblMetazoa" id="ACUA006341-PA"/>
    </source>
</evidence>
<accession>A0A182M0B3</accession>
<organism evidence="1 2">
    <name type="scientific">Anopheles culicifacies</name>
    <dbReference type="NCBI Taxonomy" id="139723"/>
    <lineage>
        <taxon>Eukaryota</taxon>
        <taxon>Metazoa</taxon>
        <taxon>Ecdysozoa</taxon>
        <taxon>Arthropoda</taxon>
        <taxon>Hexapoda</taxon>
        <taxon>Insecta</taxon>
        <taxon>Pterygota</taxon>
        <taxon>Neoptera</taxon>
        <taxon>Endopterygota</taxon>
        <taxon>Diptera</taxon>
        <taxon>Nematocera</taxon>
        <taxon>Culicoidea</taxon>
        <taxon>Culicidae</taxon>
        <taxon>Anophelinae</taxon>
        <taxon>Anopheles</taxon>
        <taxon>culicifacies species complex</taxon>
    </lineage>
</organism>
<dbReference type="EMBL" id="AXCM01014794">
    <property type="status" value="NOT_ANNOTATED_CDS"/>
    <property type="molecule type" value="Genomic_DNA"/>
</dbReference>
<dbReference type="AlphaFoldDB" id="A0A182M0B3"/>
<reference evidence="1" key="2">
    <citation type="submission" date="2020-05" db="UniProtKB">
        <authorList>
            <consortium name="EnsemblMetazoa"/>
        </authorList>
    </citation>
    <scope>IDENTIFICATION</scope>
    <source>
        <strain evidence="1">A-37</strain>
    </source>
</reference>